<keyword evidence="5" id="KW-0998">Cell outer membrane</keyword>
<dbReference type="GO" id="GO:1990281">
    <property type="term" value="C:efflux pump complex"/>
    <property type="evidence" value="ECO:0007669"/>
    <property type="project" value="TreeGrafter"/>
</dbReference>
<name>A0A918KQP0_9PROT</name>
<organism evidence="6 7">
    <name type="scientific">Litorimonas cladophorae</name>
    <dbReference type="NCBI Taxonomy" id="1220491"/>
    <lineage>
        <taxon>Bacteria</taxon>
        <taxon>Pseudomonadati</taxon>
        <taxon>Pseudomonadota</taxon>
        <taxon>Alphaproteobacteria</taxon>
        <taxon>Maricaulales</taxon>
        <taxon>Robiginitomaculaceae</taxon>
    </lineage>
</organism>
<dbReference type="GO" id="GO:0015562">
    <property type="term" value="F:efflux transmembrane transporter activity"/>
    <property type="evidence" value="ECO:0007669"/>
    <property type="project" value="InterPro"/>
</dbReference>
<evidence type="ECO:0000256" key="2">
    <source>
        <dbReference type="ARBA" id="ARBA00022452"/>
    </source>
</evidence>
<dbReference type="GO" id="GO:0009279">
    <property type="term" value="C:cell outer membrane"/>
    <property type="evidence" value="ECO:0007669"/>
    <property type="project" value="UniProtKB-SubCell"/>
</dbReference>
<sequence>MTIEWKKLSLKQTLLGFGLIGTLAMGGCSTTAVEYDASNVSSLTDSTLRSKAVPLETDEPLGIDAVRSRTLAHNSEYARSQTQLLETVRKAGRRGKDFLPQAYASSYGTWRNNASASIGKKVDDTSSTMPKDFYTAQDQAAARSTLTTSWDLLEIGLSGFKANRRSINAYAQGEQNQYQCNKMMVDVENAYWRAVAFEQAEKKSTWLKSRVAYALNLSQQRADQNPDTKLQELMFQRELIDINRWYQSLYRSLLSAKPELARLMNVPAGTNFELKSKRLPSNLGELGGQNALDLIAKAYQNRPEIRQALYQSDLTKLKNQEDLWRHLPAMRFFLGANHNTNSFVLNQDFASAGLNLSWDLLRLGQIGETKRNGKIAVAAQQRQTEILASAVMAQVMIAREQMHKLDYDLTLAWKALSVQGEITDDLIRDVQSGNKPETYLVKEELMRELSFIREQMARAELHTAKARLEQSIGIVPACQTPSQLQASVPAAKAL</sequence>
<evidence type="ECO:0000256" key="4">
    <source>
        <dbReference type="ARBA" id="ARBA00023136"/>
    </source>
</evidence>
<comment type="subcellular location">
    <subcellularLocation>
        <location evidence="1">Cell outer membrane</location>
    </subcellularLocation>
</comment>
<evidence type="ECO:0008006" key="8">
    <source>
        <dbReference type="Google" id="ProtNLM"/>
    </source>
</evidence>
<evidence type="ECO:0000313" key="7">
    <source>
        <dbReference type="Proteomes" id="UP000600865"/>
    </source>
</evidence>
<dbReference type="InterPro" id="IPR051906">
    <property type="entry name" value="TolC-like"/>
</dbReference>
<dbReference type="Proteomes" id="UP000600865">
    <property type="component" value="Unassembled WGS sequence"/>
</dbReference>
<dbReference type="Gene3D" id="1.20.1600.10">
    <property type="entry name" value="Outer membrane efflux proteins (OEP)"/>
    <property type="match status" value="1"/>
</dbReference>
<evidence type="ECO:0000256" key="1">
    <source>
        <dbReference type="ARBA" id="ARBA00004442"/>
    </source>
</evidence>
<keyword evidence="2" id="KW-1134">Transmembrane beta strand</keyword>
<dbReference type="GO" id="GO:0015288">
    <property type="term" value="F:porin activity"/>
    <property type="evidence" value="ECO:0007669"/>
    <property type="project" value="TreeGrafter"/>
</dbReference>
<dbReference type="RefSeq" id="WP_189585070.1">
    <property type="nucleotide sequence ID" value="NZ_BMYV01000002.1"/>
</dbReference>
<protein>
    <recommendedName>
        <fullName evidence="8">Outer membrane protein TolC</fullName>
    </recommendedName>
</protein>
<evidence type="ECO:0000256" key="3">
    <source>
        <dbReference type="ARBA" id="ARBA00022692"/>
    </source>
</evidence>
<evidence type="ECO:0000313" key="6">
    <source>
        <dbReference type="EMBL" id="GGX69813.1"/>
    </source>
</evidence>
<dbReference type="EMBL" id="BMYV01000002">
    <property type="protein sequence ID" value="GGX69813.1"/>
    <property type="molecule type" value="Genomic_DNA"/>
</dbReference>
<comment type="caution">
    <text evidence="6">The sequence shown here is derived from an EMBL/GenBank/DDBJ whole genome shotgun (WGS) entry which is preliminary data.</text>
</comment>
<gene>
    <name evidence="6" type="ORF">GCM10011309_19800</name>
</gene>
<dbReference type="PANTHER" id="PTHR30026:SF20">
    <property type="entry name" value="OUTER MEMBRANE PROTEIN TOLC"/>
    <property type="match status" value="1"/>
</dbReference>
<keyword evidence="4" id="KW-0472">Membrane</keyword>
<keyword evidence="3" id="KW-0812">Transmembrane</keyword>
<reference evidence="6 7" key="1">
    <citation type="journal article" date="2014" name="Int. J. Syst. Evol. Microbiol.">
        <title>Complete genome sequence of Corynebacterium casei LMG S-19264T (=DSM 44701T), isolated from a smear-ripened cheese.</title>
        <authorList>
            <consortium name="US DOE Joint Genome Institute (JGI-PGF)"/>
            <person name="Walter F."/>
            <person name="Albersmeier A."/>
            <person name="Kalinowski J."/>
            <person name="Ruckert C."/>
        </authorList>
    </citation>
    <scope>NUCLEOTIDE SEQUENCE [LARGE SCALE GENOMIC DNA]</scope>
    <source>
        <strain evidence="6 7">KCTC 23968</strain>
    </source>
</reference>
<dbReference type="SUPFAM" id="SSF56954">
    <property type="entry name" value="Outer membrane efflux proteins (OEP)"/>
    <property type="match status" value="1"/>
</dbReference>
<proteinExistence type="predicted"/>
<keyword evidence="7" id="KW-1185">Reference proteome</keyword>
<dbReference type="AlphaFoldDB" id="A0A918KQP0"/>
<dbReference type="PROSITE" id="PS51257">
    <property type="entry name" value="PROKAR_LIPOPROTEIN"/>
    <property type="match status" value="1"/>
</dbReference>
<dbReference type="PANTHER" id="PTHR30026">
    <property type="entry name" value="OUTER MEMBRANE PROTEIN TOLC"/>
    <property type="match status" value="1"/>
</dbReference>
<evidence type="ECO:0000256" key="5">
    <source>
        <dbReference type="ARBA" id="ARBA00023237"/>
    </source>
</evidence>
<accession>A0A918KQP0</accession>